<dbReference type="Proteomes" id="UP000283683">
    <property type="component" value="Unassembled WGS sequence"/>
</dbReference>
<keyword evidence="2 5" id="KW-0689">Ribosomal protein</keyword>
<dbReference type="Proteomes" id="UP000284296">
    <property type="component" value="Unassembled WGS sequence"/>
</dbReference>
<dbReference type="EMBL" id="VSTF01000001">
    <property type="protein sequence ID" value="TYL61530.1"/>
    <property type="molecule type" value="Genomic_DNA"/>
</dbReference>
<evidence type="ECO:0000313" key="71">
    <source>
        <dbReference type="Proteomes" id="UP000286581"/>
    </source>
</evidence>
<keyword evidence="44" id="KW-1185">Reference proteome</keyword>
<accession>A0A0M6WID2</accession>
<evidence type="ECO:0000313" key="43">
    <source>
        <dbReference type="EMBL" id="TYL61530.1"/>
    </source>
</evidence>
<evidence type="ECO:0000313" key="24">
    <source>
        <dbReference type="EMBL" id="RGR57160.1"/>
    </source>
</evidence>
<evidence type="ECO:0000313" key="35">
    <source>
        <dbReference type="EMBL" id="RHD93764.1"/>
    </source>
</evidence>
<evidence type="ECO:0000313" key="15">
    <source>
        <dbReference type="EMBL" id="MSD25895.1"/>
    </source>
</evidence>
<evidence type="ECO:0000313" key="64">
    <source>
        <dbReference type="Proteomes" id="UP000285209"/>
    </source>
</evidence>
<reference evidence="72 73" key="7">
    <citation type="submission" date="2019-09" db="EMBL/GenBank/DDBJ databases">
        <title>Strain-level analysis of Eubacterium rectale using genomes from metagenomes.</title>
        <authorList>
            <person name="Karcher N."/>
            <person name="Segata N."/>
        </authorList>
    </citation>
    <scope>NUCLEOTIDE SEQUENCE [LARGE SCALE GENOMIC DNA]</scope>
    <source>
        <strain evidence="42 72">L2-21</strain>
        <strain evidence="43 73">T3WBe13</strain>
    </source>
</reference>
<evidence type="ECO:0000313" key="19">
    <source>
        <dbReference type="EMBL" id="RGI70777.1"/>
    </source>
</evidence>
<proteinExistence type="inferred from homology"/>
<reference evidence="74 75" key="5">
    <citation type="journal article" date="2019" name="Nat. Med.">
        <title>A library of human gut bacterial isolates paired with longitudinal multiomics data enables mechanistic microbiome research.</title>
        <authorList>
            <person name="Poyet M."/>
            <person name="Groussin M."/>
            <person name="Gibbons S.M."/>
            <person name="Avila-Pacheco J."/>
            <person name="Jiang X."/>
            <person name="Kearney S.M."/>
            <person name="Perrotta A.R."/>
            <person name="Berdy B."/>
            <person name="Zhao S."/>
            <person name="Lieberman T.D."/>
            <person name="Swanson P.K."/>
            <person name="Smith M."/>
            <person name="Roesemann S."/>
            <person name="Alexander J.E."/>
            <person name="Rich S.A."/>
            <person name="Livny J."/>
            <person name="Vlamakis H."/>
            <person name="Clish C."/>
            <person name="Bullock K."/>
            <person name="Deik A."/>
            <person name="Scott J."/>
            <person name="Pierce K.A."/>
            <person name="Xavier R.J."/>
            <person name="Alm E.J."/>
        </authorList>
    </citation>
    <scope>NUCLEOTIDE SEQUENCE [LARGE SCALE GENOMIC DNA]</scope>
    <source>
        <strain evidence="14 75">BIOML-A11</strain>
        <strain evidence="15 74">BIOML-A5</strain>
    </source>
</reference>
<evidence type="ECO:0000313" key="33">
    <source>
        <dbReference type="EMBL" id="RHA91568.1"/>
    </source>
</evidence>
<dbReference type="Proteomes" id="UP001197684">
    <property type="component" value="Unassembled WGS sequence"/>
</dbReference>
<dbReference type="Proteomes" id="UP000465607">
    <property type="component" value="Unassembled WGS sequence"/>
</dbReference>
<evidence type="ECO:0000313" key="12">
    <source>
        <dbReference type="EMBL" id="MCC2745532.1"/>
    </source>
</evidence>
<gene>
    <name evidence="5 7" type="primary">rpmB</name>
    <name evidence="41" type="ORF">DW001_00880</name>
    <name evidence="40" type="ORF">DW028_00560</name>
    <name evidence="39" type="ORF">DW038_02145</name>
    <name evidence="38" type="ORF">DW172_00525</name>
    <name evidence="37" type="ORF">DW703_04280</name>
    <name evidence="36" type="ORF">DW753_03355</name>
    <name evidence="35" type="ORF">DW775_09540</name>
    <name evidence="34" type="ORF">DW848_08235</name>
    <name evidence="33" type="ORF">DW912_09775</name>
    <name evidence="32" type="ORF">DW948_00440</name>
    <name evidence="31" type="ORF">DW967_10960</name>
    <name evidence="30" type="ORF">DW975_04345</name>
    <name evidence="28" type="ORF">DWV45_02915</name>
    <name evidence="27" type="ORF">DWV78_02580</name>
    <name evidence="26" type="ORF">DWW89_00355</name>
    <name evidence="25" type="ORF">DWX06_05345</name>
    <name evidence="24" type="ORF">DWY38_02020</name>
    <name evidence="29" type="ORF">DXA03_00360</name>
    <name evidence="23" type="ORF">DXB72_00320</name>
    <name evidence="22" type="ORF">DXB99_00695</name>
    <name evidence="21" type="ORF">DXC13_00880</name>
    <name evidence="20" type="ORF">DXD13_03050</name>
    <name evidence="19" type="ORF">DXD95_00300</name>
    <name evidence="8" type="ORF">ERS852417_01795</name>
    <name evidence="9" type="ORF">ERS852497_00069</name>
    <name evidence="7" type="ORF">ERS852580_00652</name>
    <name evidence="43" type="ORF">FYL31_00480</name>
    <name evidence="42" type="ORF">FYL37_00750</name>
    <name evidence="17" type="ORF">G4312_06420</name>
    <name evidence="16" type="ORF">G4319_07255</name>
    <name evidence="14" type="ORF">GKE07_05370</name>
    <name evidence="15" type="ORF">GKE44_01600</name>
    <name evidence="18" type="ORF">LD38_00845</name>
    <name evidence="10" type="ORF">LIZ56_09595</name>
    <name evidence="11" type="ORF">LIZ82_00415</name>
    <name evidence="12" type="ORF">LK487_00540</name>
    <name evidence="13" type="ORF">PNE45_06990</name>
    <name evidence="6" type="ORF">T1815_13181</name>
</gene>
<protein>
    <recommendedName>
        <fullName evidence="4 5">Large ribosomal subunit protein bL28</fullName>
    </recommendedName>
</protein>
<dbReference type="Proteomes" id="UP000283765">
    <property type="component" value="Unassembled WGS sequence"/>
</dbReference>
<dbReference type="EMBL" id="QRUJ01000001">
    <property type="protein sequence ID" value="RGR57160.1"/>
    <property type="molecule type" value="Genomic_DNA"/>
</dbReference>
<dbReference type="EMBL" id="QRXR01000001">
    <property type="protein sequence ID" value="RGU29231.1"/>
    <property type="molecule type" value="Genomic_DNA"/>
</dbReference>
<evidence type="ECO:0000313" key="14">
    <source>
        <dbReference type="EMBL" id="MSC59646.1"/>
    </source>
</evidence>
<evidence type="ECO:0000313" key="11">
    <source>
        <dbReference type="EMBL" id="MCB6959360.1"/>
    </source>
</evidence>
<dbReference type="AlphaFoldDB" id="A0A0M6WID2"/>
<dbReference type="EMBL" id="CVRQ01000017">
    <property type="protein sequence ID" value="CRL36372.1"/>
    <property type="molecule type" value="Genomic_DNA"/>
</dbReference>
<dbReference type="Proteomes" id="UP001212823">
    <property type="component" value="Unassembled WGS sequence"/>
</dbReference>
<evidence type="ECO:0000313" key="36">
    <source>
        <dbReference type="EMBL" id="RHE33504.1"/>
    </source>
</evidence>
<dbReference type="Proteomes" id="UP000283721">
    <property type="component" value="Unassembled WGS sequence"/>
</dbReference>
<reference evidence="16" key="9">
    <citation type="submission" date="2020-02" db="EMBL/GenBank/DDBJ databases">
        <authorList>
            <person name="Littmann E."/>
            <person name="Sorbara M."/>
        </authorList>
    </citation>
    <scope>NUCLEOTIDE SEQUENCE</scope>
    <source>
        <strain evidence="17">MSK.16.45</strain>
        <strain evidence="16">MSK.17.79</strain>
    </source>
</reference>
<dbReference type="EMBL" id="QSAE01000004">
    <property type="protein sequence ID" value="RGW41132.1"/>
    <property type="molecule type" value="Genomic_DNA"/>
</dbReference>
<dbReference type="PANTHER" id="PTHR39080:SF1">
    <property type="entry name" value="LARGE RIBOSOMAL SUBUNIT PROTEIN BL28A"/>
    <property type="match status" value="1"/>
</dbReference>
<dbReference type="EMBL" id="QSHU01000009">
    <property type="protein sequence ID" value="RHC39298.1"/>
    <property type="molecule type" value="Genomic_DNA"/>
</dbReference>
<evidence type="ECO:0000313" key="38">
    <source>
        <dbReference type="EMBL" id="RHI25205.1"/>
    </source>
</evidence>
<dbReference type="Proteomes" id="UP000260970">
    <property type="component" value="Unassembled WGS sequence"/>
</dbReference>
<dbReference type="EMBL" id="JRFS01000001">
    <property type="protein sequence ID" value="PWE85198.1"/>
    <property type="molecule type" value="Genomic_DNA"/>
</dbReference>
<evidence type="ECO:0000313" key="42">
    <source>
        <dbReference type="EMBL" id="TYL60164.1"/>
    </source>
</evidence>
<dbReference type="Proteomes" id="UP000283297">
    <property type="component" value="Unassembled WGS sequence"/>
</dbReference>
<evidence type="ECO:0000313" key="30">
    <source>
        <dbReference type="EMBL" id="RGZ76032.1"/>
    </source>
</evidence>
<dbReference type="Proteomes" id="UP000260642">
    <property type="component" value="Unassembled WGS sequence"/>
</dbReference>
<reference evidence="12" key="11">
    <citation type="submission" date="2021-10" db="EMBL/GenBank/DDBJ databases">
        <title>Collection of gut derived symbiotic bacterial strains cultured from healthy donors.</title>
        <authorList>
            <person name="Lin H."/>
            <person name="Littmann E."/>
            <person name="Claire K."/>
            <person name="Pamer E."/>
        </authorList>
    </citation>
    <scope>NUCLEOTIDE SEQUENCE</scope>
    <source>
        <strain evidence="12">MSK.22.92</strain>
    </source>
</reference>
<evidence type="ECO:0000313" key="66">
    <source>
        <dbReference type="Proteomes" id="UP000285865"/>
    </source>
</evidence>
<evidence type="ECO:0000313" key="55">
    <source>
        <dbReference type="Proteomes" id="UP000266698"/>
    </source>
</evidence>
<dbReference type="EMBL" id="QSFB01000001">
    <property type="protein sequence ID" value="RHA16425.1"/>
    <property type="molecule type" value="Genomic_DNA"/>
</dbReference>
<evidence type="ECO:0000313" key="22">
    <source>
        <dbReference type="EMBL" id="RGM75079.1"/>
    </source>
</evidence>
<dbReference type="EMBL" id="QSEN01000005">
    <property type="protein sequence ID" value="RGZ76032.1"/>
    <property type="molecule type" value="Genomic_DNA"/>
</dbReference>
<evidence type="ECO:0000313" key="73">
    <source>
        <dbReference type="Proteomes" id="UP000324327"/>
    </source>
</evidence>
<dbReference type="EMBL" id="QRXG01000006">
    <property type="protein sequence ID" value="RGT82367.1"/>
    <property type="molecule type" value="Genomic_DNA"/>
</dbReference>
<evidence type="ECO:0000313" key="26">
    <source>
        <dbReference type="EMBL" id="RGU29231.1"/>
    </source>
</evidence>
<dbReference type="EMBL" id="QSUG01000001">
    <property type="protein sequence ID" value="RGN26407.1"/>
    <property type="molecule type" value="Genomic_DNA"/>
</dbReference>
<evidence type="ECO:0000313" key="65">
    <source>
        <dbReference type="Proteomes" id="UP000285290"/>
    </source>
</evidence>
<evidence type="ECO:0000313" key="44">
    <source>
        <dbReference type="Proteomes" id="UP000049472"/>
    </source>
</evidence>
<dbReference type="EMBL" id="QRPB01000001">
    <property type="protein sequence ID" value="RHL83269.1"/>
    <property type="molecule type" value="Genomic_DNA"/>
</dbReference>
<dbReference type="EMBL" id="WKQV01000001">
    <property type="protein sequence ID" value="MSD25895.1"/>
    <property type="molecule type" value="Genomic_DNA"/>
</dbReference>
<dbReference type="SUPFAM" id="SSF143800">
    <property type="entry name" value="L28p-like"/>
    <property type="match status" value="1"/>
</dbReference>
<dbReference type="Proteomes" id="UP000324325">
    <property type="component" value="Unassembled WGS sequence"/>
</dbReference>
<evidence type="ECO:0000313" key="56">
    <source>
        <dbReference type="Proteomes" id="UP000283297"/>
    </source>
</evidence>
<reference evidence="6" key="2">
    <citation type="submission" date="2015-05" db="EMBL/GenBank/DDBJ databases">
        <authorList>
            <person name="Wang D.B."/>
            <person name="Wang M."/>
        </authorList>
    </citation>
    <scope>NUCLEOTIDE SEQUENCE [LARGE SCALE GENOMIC DNA]</scope>
    <source>
        <strain evidence="6">T1-815</strain>
    </source>
</reference>
<evidence type="ECO:0000313" key="23">
    <source>
        <dbReference type="EMBL" id="RGN26407.1"/>
    </source>
</evidence>
<evidence type="ECO:0000313" key="74">
    <source>
        <dbReference type="Proteomes" id="UP000465607"/>
    </source>
</evidence>
<dbReference type="EMBL" id="JAJCJK010000013">
    <property type="protein sequence ID" value="MCB6938658.1"/>
    <property type="molecule type" value="Genomic_DNA"/>
</dbReference>
<evidence type="ECO:0000313" key="39">
    <source>
        <dbReference type="EMBL" id="RHL08234.1"/>
    </source>
</evidence>
<dbReference type="EMBL" id="QSDV01000001">
    <property type="protein sequence ID" value="RGZ20004.1"/>
    <property type="molecule type" value="Genomic_DNA"/>
</dbReference>
<dbReference type="EMBL" id="QSOB01000001">
    <property type="protein sequence ID" value="RGI70777.1"/>
    <property type="molecule type" value="Genomic_DNA"/>
</dbReference>
<dbReference type="Proteomes" id="UP000285865">
    <property type="component" value="Unassembled WGS sequence"/>
</dbReference>
<dbReference type="PANTHER" id="PTHR39080">
    <property type="entry name" value="50S RIBOSOMAL PROTEIN L28"/>
    <property type="match status" value="1"/>
</dbReference>
<evidence type="ECO:0000313" key="25">
    <source>
        <dbReference type="EMBL" id="RGT82367.1"/>
    </source>
</evidence>
<evidence type="ECO:0000313" key="61">
    <source>
        <dbReference type="Proteomes" id="UP000283765"/>
    </source>
</evidence>
<reference evidence="44" key="3">
    <citation type="submission" date="2015-05" db="EMBL/GenBank/DDBJ databases">
        <authorList>
            <consortium name="Pathogen Informatics"/>
        </authorList>
    </citation>
    <scope>NUCLEOTIDE SEQUENCE [LARGE SCALE GENOMIC DNA]</scope>
    <source>
        <strain evidence="8 45">2789STDY5608860</strain>
        <strain evidence="9 46">2789STDY5834884</strain>
        <strain evidence="7 47">2789STDY5834968</strain>
        <strain evidence="44">T1-815</strain>
    </source>
</reference>
<evidence type="ECO:0000313" key="41">
    <source>
        <dbReference type="EMBL" id="RHL83269.1"/>
    </source>
</evidence>
<evidence type="ECO:0000313" key="63">
    <source>
        <dbReference type="Proteomes" id="UP000284835"/>
    </source>
</evidence>
<dbReference type="Proteomes" id="UP000285209">
    <property type="component" value="Unassembled WGS sequence"/>
</dbReference>
<dbReference type="GO" id="GO:0005840">
    <property type="term" value="C:ribosome"/>
    <property type="evidence" value="ECO:0007669"/>
    <property type="project" value="UniProtKB-KW"/>
</dbReference>
<dbReference type="GO" id="GO:0003735">
    <property type="term" value="F:structural constituent of ribosome"/>
    <property type="evidence" value="ECO:0007669"/>
    <property type="project" value="InterPro"/>
</dbReference>
<dbReference type="HAMAP" id="MF_00373">
    <property type="entry name" value="Ribosomal_bL28"/>
    <property type="match status" value="1"/>
</dbReference>
<evidence type="ECO:0000313" key="18">
    <source>
        <dbReference type="EMBL" id="PWE85198.1"/>
    </source>
</evidence>
<dbReference type="EMBL" id="CYYW01000011">
    <property type="protein sequence ID" value="CUO20074.1"/>
    <property type="molecule type" value="Genomic_DNA"/>
</dbReference>
<evidence type="ECO:0000313" key="49">
    <source>
        <dbReference type="Proteomes" id="UP000260642"/>
    </source>
</evidence>
<dbReference type="GO" id="GO:1990904">
    <property type="term" value="C:ribonucleoprotein complex"/>
    <property type="evidence" value="ECO:0007669"/>
    <property type="project" value="UniProtKB-KW"/>
</dbReference>
<dbReference type="EMBL" id="QSTI01000001">
    <property type="protein sequence ID" value="RGM52790.1"/>
    <property type="molecule type" value="Genomic_DNA"/>
</dbReference>
<evidence type="ECO:0000256" key="2">
    <source>
        <dbReference type="ARBA" id="ARBA00022980"/>
    </source>
</evidence>
<evidence type="ECO:0000313" key="58">
    <source>
        <dbReference type="Proteomes" id="UP000283501"/>
    </source>
</evidence>
<evidence type="ECO:0000313" key="47">
    <source>
        <dbReference type="Proteomes" id="UP000095673"/>
    </source>
</evidence>
<dbReference type="EMBL" id="QSFZ01000009">
    <property type="protein sequence ID" value="RHA91568.1"/>
    <property type="molecule type" value="Genomic_DNA"/>
</dbReference>
<evidence type="ECO:0000313" key="53">
    <source>
        <dbReference type="Proteomes" id="UP000261052"/>
    </source>
</evidence>
<evidence type="ECO:0000313" key="28">
    <source>
        <dbReference type="EMBL" id="RGW89112.1"/>
    </source>
</evidence>
<dbReference type="Proteomes" id="UP000283431">
    <property type="component" value="Unassembled WGS sequence"/>
</dbReference>
<dbReference type="Proteomes" id="UP001193670">
    <property type="component" value="Unassembled WGS sequence"/>
</dbReference>
<dbReference type="InterPro" id="IPR034704">
    <property type="entry name" value="Ribosomal_bL28/bL31-like_sf"/>
</dbReference>
<dbReference type="GeneID" id="86988470"/>
<dbReference type="EMBL" id="QSQP01000003">
    <property type="protein sequence ID" value="RGK44571.1"/>
    <property type="molecule type" value="Genomic_DNA"/>
</dbReference>
<dbReference type="InterPro" id="IPR050096">
    <property type="entry name" value="Bacterial_rp_bL28"/>
</dbReference>
<dbReference type="OrthoDB" id="9805609at2"/>
<reference evidence="72 73" key="6">
    <citation type="submission" date="2019-08" db="EMBL/GenBank/DDBJ databases">
        <authorList>
            <person name="Duncan S."/>
            <person name="Walker A."/>
        </authorList>
    </citation>
    <scope>NUCLEOTIDE SEQUENCE [LARGE SCALE GENOMIC DNA]</scope>
    <source>
        <strain evidence="42 72">L2-21</strain>
        <strain evidence="43 73">T3WBe13</strain>
    </source>
</reference>
<evidence type="ECO:0000313" key="54">
    <source>
        <dbReference type="Proteomes" id="UP000266066"/>
    </source>
</evidence>
<evidence type="ECO:0000313" key="72">
    <source>
        <dbReference type="Proteomes" id="UP000324325"/>
    </source>
</evidence>
<evidence type="ECO:0000313" key="68">
    <source>
        <dbReference type="Proteomes" id="UP000286181"/>
    </source>
</evidence>
<dbReference type="NCBIfam" id="TIGR00009">
    <property type="entry name" value="L28"/>
    <property type="match status" value="1"/>
</dbReference>
<evidence type="ECO:0000313" key="69">
    <source>
        <dbReference type="Proteomes" id="UP000286220"/>
    </source>
</evidence>
<dbReference type="Proteomes" id="UP000286341">
    <property type="component" value="Unassembled WGS sequence"/>
</dbReference>
<evidence type="ECO:0000313" key="13">
    <source>
        <dbReference type="EMBL" id="MDB8017775.1"/>
    </source>
</evidence>
<dbReference type="EMBL" id="JAAILW010000011">
    <property type="protein sequence ID" value="NSC27142.1"/>
    <property type="molecule type" value="Genomic_DNA"/>
</dbReference>
<evidence type="ECO:0000313" key="70">
    <source>
        <dbReference type="Proteomes" id="UP000286341"/>
    </source>
</evidence>
<evidence type="ECO:0000256" key="4">
    <source>
        <dbReference type="ARBA" id="ARBA00035174"/>
    </source>
</evidence>
<dbReference type="EMBL" id="CZAJ01000001">
    <property type="protein sequence ID" value="CUO56384.1"/>
    <property type="molecule type" value="Genomic_DNA"/>
</dbReference>
<reference evidence="18 48" key="1">
    <citation type="submission" date="2014-09" db="EMBL/GenBank/DDBJ databases">
        <title>Butyrate-producing bacteria isolated from human gut.</title>
        <authorList>
            <person name="Zhang Q."/>
            <person name="Zhao L."/>
        </authorList>
    </citation>
    <scope>NUCLEOTIDE SEQUENCE [LARGE SCALE GENOMIC DNA]</scope>
    <source>
        <strain evidence="18 48">R22</strain>
    </source>
</reference>
<evidence type="ECO:0000313" key="51">
    <source>
        <dbReference type="Proteomes" id="UP000260758"/>
    </source>
</evidence>
<dbReference type="Proteomes" id="UP000286220">
    <property type="component" value="Unassembled WGS sequence"/>
</dbReference>
<dbReference type="Proteomes" id="UP000286581">
    <property type="component" value="Unassembled WGS sequence"/>
</dbReference>
<dbReference type="EMBL" id="QROF01000001">
    <property type="protein sequence ID" value="RHL08234.1"/>
    <property type="molecule type" value="Genomic_DNA"/>
</dbReference>
<dbReference type="RefSeq" id="WP_015516322.1">
    <property type="nucleotide sequence ID" value="NZ_AP031452.1"/>
</dbReference>
<dbReference type="EMBL" id="QSAZ01000002">
    <property type="protein sequence ID" value="RGW89112.1"/>
    <property type="molecule type" value="Genomic_DNA"/>
</dbReference>
<comment type="similarity">
    <text evidence="1 5">Belongs to the bacterial ribosomal protein bL28 family.</text>
</comment>
<dbReference type="EMBL" id="JAAIMP010000007">
    <property type="protein sequence ID" value="NSC76926.1"/>
    <property type="molecule type" value="Genomic_DNA"/>
</dbReference>
<evidence type="ECO:0000313" key="67">
    <source>
        <dbReference type="Proteomes" id="UP000286104"/>
    </source>
</evidence>
<dbReference type="EMBL" id="QSKY01000004">
    <property type="protein sequence ID" value="RHF06705.1"/>
    <property type="molecule type" value="Genomic_DNA"/>
</dbReference>
<dbReference type="Proteomes" id="UP000286104">
    <property type="component" value="Unassembled WGS sequence"/>
</dbReference>
<evidence type="ECO:0000313" key="60">
    <source>
        <dbReference type="Proteomes" id="UP000283721"/>
    </source>
</evidence>
<dbReference type="EMBL" id="CYXM01000002">
    <property type="protein sequence ID" value="CUM81002.1"/>
    <property type="molecule type" value="Genomic_DNA"/>
</dbReference>
<reference evidence="13" key="12">
    <citation type="submission" date="2023-01" db="EMBL/GenBank/DDBJ databases">
        <title>Human gut microbiome strain richness.</title>
        <authorList>
            <person name="Chen-Liaw A."/>
        </authorList>
    </citation>
    <scope>NUCLEOTIDE SEQUENCE</scope>
    <source>
        <strain evidence="13">1001283st1_D2_1001283B150209_150212</strain>
    </source>
</reference>
<dbReference type="Proteomes" id="UP000324327">
    <property type="component" value="Unassembled WGS sequence"/>
</dbReference>
<dbReference type="InterPro" id="IPR026569">
    <property type="entry name" value="Ribosomal_bL28"/>
</dbReference>
<evidence type="ECO:0000313" key="75">
    <source>
        <dbReference type="Proteomes" id="UP000479563"/>
    </source>
</evidence>
<dbReference type="EMBL" id="QSJS01000011">
    <property type="protein sequence ID" value="RHD93764.1"/>
    <property type="molecule type" value="Genomic_DNA"/>
</dbReference>
<dbReference type="InterPro" id="IPR037147">
    <property type="entry name" value="Ribosomal_bL28_sf"/>
</dbReference>
<dbReference type="Proteomes" id="UP000049472">
    <property type="component" value="Unassembled WGS sequence"/>
</dbReference>
<reference evidence="16" key="8">
    <citation type="journal article" date="2020" name="Cell Host Microbe">
        <title>Functional and Genomic Variation between Human-Derived Isolates of Lachnospiraceae Reveals Inter- and Intra-Species Diversity.</title>
        <authorList>
            <person name="Sorbara M.T."/>
            <person name="Littmann E.R."/>
            <person name="Fontana E."/>
            <person name="Moody T.U."/>
            <person name="Kohout C.E."/>
            <person name="Gjonbalaj M."/>
            <person name="Eaton V."/>
            <person name="Seok R."/>
            <person name="Leiner I.M."/>
            <person name="Pamer E.G."/>
        </authorList>
    </citation>
    <scope>NUCLEOTIDE SEQUENCE</scope>
    <source>
        <strain evidence="17">MSK.16.45</strain>
        <strain evidence="16">MSK.17.79</strain>
    </source>
</reference>
<dbReference type="Proteomes" id="UP000286181">
    <property type="component" value="Unassembled WGS sequence"/>
</dbReference>
<dbReference type="Proteomes" id="UP000285290">
    <property type="component" value="Unassembled WGS sequence"/>
</dbReference>
<dbReference type="EMBL" id="QSES01000020">
    <property type="protein sequence ID" value="RGZ91004.1"/>
    <property type="molecule type" value="Genomic_DNA"/>
</dbReference>
<evidence type="ECO:0000313" key="48">
    <source>
        <dbReference type="Proteomes" id="UP000245905"/>
    </source>
</evidence>
<evidence type="ECO:0000313" key="52">
    <source>
        <dbReference type="Proteomes" id="UP000260970"/>
    </source>
</evidence>
<keyword evidence="3 5" id="KW-0687">Ribonucleoprotein</keyword>
<evidence type="ECO:0000313" key="21">
    <source>
        <dbReference type="EMBL" id="RGM52790.1"/>
    </source>
</evidence>
<dbReference type="Proteomes" id="UP001193756">
    <property type="component" value="Unassembled WGS sequence"/>
</dbReference>
<evidence type="ECO:0000313" key="31">
    <source>
        <dbReference type="EMBL" id="RGZ91004.1"/>
    </source>
</evidence>
<sequence>MAKCAICEKGVHYGNNVSHSHRRSNHVWKSNIKKVSCKVNGVPQKLYVCTSCLRSGKVERA</sequence>
<dbReference type="InterPro" id="IPR001383">
    <property type="entry name" value="Ribosomal_bL28_bact-type"/>
</dbReference>
<dbReference type="Proteomes" id="UP000095602">
    <property type="component" value="Unassembled WGS sequence"/>
</dbReference>
<reference evidence="49 50" key="4">
    <citation type="submission" date="2018-08" db="EMBL/GenBank/DDBJ databases">
        <title>A genome reference for cultivated species of the human gut microbiota.</title>
        <authorList>
            <person name="Zou Y."/>
            <person name="Xue W."/>
            <person name="Luo G."/>
        </authorList>
    </citation>
    <scope>NUCLEOTIDE SEQUENCE [LARGE SCALE GENOMIC DNA]</scope>
    <source>
        <strain evidence="28 59">AF06-19</strain>
        <strain evidence="27 71">AF12-8</strain>
        <strain evidence="26 61">AF17-27</strain>
        <strain evidence="25 62">AF18-16LB</strain>
        <strain evidence="24 54">AF25-15</strain>
        <strain evidence="41 55">AF36-2BH</strain>
        <strain evidence="40 56">AF38-24</strain>
        <strain evidence="39 68">AF39-14AC</strain>
        <strain evidence="38 66">AM16-11</strain>
        <strain evidence="37 58">AM26-2LB</strain>
        <strain evidence="36 65">AM29-10</strain>
        <strain evidence="35 63">AM30-13AC</strain>
        <strain evidence="34 67">AM36-3AA</strain>
        <strain evidence="33 69">AM42-17AT</strain>
        <strain evidence="32 70">AM44-1AT</strain>
        <strain evidence="31 60">AM47-6BH</strain>
        <strain evidence="30 57">AM48-7</strain>
        <strain evidence="29 64">AM54-25XD</strain>
        <strain evidence="23 52">OM05-6AA</strain>
        <strain evidence="22 51">OM07-13</strain>
        <strain evidence="21 50">OM08-12AT</strain>
        <strain evidence="20 53">TF11-15AC</strain>
        <strain evidence="19 49">TM10-3</strain>
    </source>
</reference>
<dbReference type="Proteomes" id="UP000261052">
    <property type="component" value="Unassembled WGS sequence"/>
</dbReference>
<organism evidence="6 44">
    <name type="scientific">Agathobacter rectalis</name>
    <dbReference type="NCBI Taxonomy" id="39491"/>
    <lineage>
        <taxon>Bacteria</taxon>
        <taxon>Bacillati</taxon>
        <taxon>Bacillota</taxon>
        <taxon>Clostridia</taxon>
        <taxon>Lachnospirales</taxon>
        <taxon>Lachnospiraceae</taxon>
        <taxon>Agathobacter</taxon>
    </lineage>
</organism>
<evidence type="ECO:0000313" key="29">
    <source>
        <dbReference type="EMBL" id="RGZ20004.1"/>
    </source>
</evidence>
<dbReference type="Proteomes" id="UP001197741">
    <property type="component" value="Unassembled WGS sequence"/>
</dbReference>
<evidence type="ECO:0000256" key="5">
    <source>
        <dbReference type="HAMAP-Rule" id="MF_00373"/>
    </source>
</evidence>
<evidence type="ECO:0000313" key="27">
    <source>
        <dbReference type="EMBL" id="RGW41132.1"/>
    </source>
</evidence>
<dbReference type="Proteomes" id="UP000283501">
    <property type="component" value="Unassembled WGS sequence"/>
</dbReference>
<evidence type="ECO:0000313" key="57">
    <source>
        <dbReference type="Proteomes" id="UP000283431"/>
    </source>
</evidence>
<dbReference type="Proteomes" id="UP000266698">
    <property type="component" value="Unassembled WGS sequence"/>
</dbReference>
<dbReference type="Proteomes" id="UP000260758">
    <property type="component" value="Unassembled WGS sequence"/>
</dbReference>
<dbReference type="Proteomes" id="UP000245905">
    <property type="component" value="Unassembled WGS sequence"/>
</dbReference>
<evidence type="ECO:0000313" key="10">
    <source>
        <dbReference type="EMBL" id="MCB6938658.1"/>
    </source>
</evidence>
<evidence type="ECO:0000313" key="17">
    <source>
        <dbReference type="EMBL" id="NSC76926.1"/>
    </source>
</evidence>
<dbReference type="EMBL" id="QSTP01000001">
    <property type="protein sequence ID" value="RGM75079.1"/>
    <property type="molecule type" value="Genomic_DNA"/>
</dbReference>
<dbReference type="Proteomes" id="UP000095673">
    <property type="component" value="Unassembled WGS sequence"/>
</dbReference>
<dbReference type="Proteomes" id="UP000479563">
    <property type="component" value="Unassembled WGS sequence"/>
</dbReference>
<evidence type="ECO:0000313" key="34">
    <source>
        <dbReference type="EMBL" id="RHC39298.1"/>
    </source>
</evidence>
<reference evidence="10" key="10">
    <citation type="submission" date="2021-10" db="EMBL/GenBank/DDBJ databases">
        <title>Collection of gut derived symbiotic bacterial strains cultured from healthy donors.</title>
        <authorList>
            <person name="Lin H."/>
            <person name="Littmann E."/>
            <person name="Kohout C."/>
            <person name="Pamer E.G."/>
        </authorList>
    </citation>
    <scope>NUCLEOTIDE SEQUENCE</scope>
    <source>
        <strain evidence="11">DFI.7.28A</strain>
        <strain evidence="10">DFI.9.42</strain>
    </source>
</reference>
<evidence type="ECO:0000313" key="20">
    <source>
        <dbReference type="EMBL" id="RGK44571.1"/>
    </source>
</evidence>
<evidence type="ECO:0000313" key="59">
    <source>
        <dbReference type="Proteomes" id="UP000283683"/>
    </source>
</evidence>
<evidence type="ECO:0000313" key="6">
    <source>
        <dbReference type="EMBL" id="CRL36372.1"/>
    </source>
</evidence>
<evidence type="ECO:0000313" key="9">
    <source>
        <dbReference type="EMBL" id="CUO56384.1"/>
    </source>
</evidence>
<dbReference type="EMBL" id="VSTG01000001">
    <property type="protein sequence ID" value="TYL60164.1"/>
    <property type="molecule type" value="Genomic_DNA"/>
</dbReference>
<dbReference type="EMBL" id="JAQLYE010000010">
    <property type="protein sequence ID" value="MDB8017775.1"/>
    <property type="molecule type" value="Genomic_DNA"/>
</dbReference>
<dbReference type="Proteomes" id="UP000266066">
    <property type="component" value="Unassembled WGS sequence"/>
</dbReference>
<dbReference type="EMBL" id="JAJFBX010000001">
    <property type="protein sequence ID" value="MCC2745532.1"/>
    <property type="molecule type" value="Genomic_DNA"/>
</dbReference>
<evidence type="ECO:0000313" key="50">
    <source>
        <dbReference type="Proteomes" id="UP000260717"/>
    </source>
</evidence>
<name>A0A0M6WID2_9FIRM</name>
<dbReference type="EMBL" id="QSKC01000003">
    <property type="protein sequence ID" value="RHE33504.1"/>
    <property type="molecule type" value="Genomic_DNA"/>
</dbReference>
<evidence type="ECO:0000313" key="62">
    <source>
        <dbReference type="Proteomes" id="UP000284296"/>
    </source>
</evidence>
<dbReference type="EMBL" id="WKQP01000006">
    <property type="protein sequence ID" value="MSC59646.1"/>
    <property type="molecule type" value="Genomic_DNA"/>
</dbReference>
<evidence type="ECO:0000256" key="1">
    <source>
        <dbReference type="ARBA" id="ARBA00008760"/>
    </source>
</evidence>
<dbReference type="GO" id="GO:0006412">
    <property type="term" value="P:translation"/>
    <property type="evidence" value="ECO:0007669"/>
    <property type="project" value="UniProtKB-UniRule"/>
</dbReference>
<dbReference type="EMBL" id="JAJCJQ010000001">
    <property type="protein sequence ID" value="MCB6959360.1"/>
    <property type="molecule type" value="Genomic_DNA"/>
</dbReference>
<evidence type="ECO:0000313" key="32">
    <source>
        <dbReference type="EMBL" id="RHA16425.1"/>
    </source>
</evidence>
<evidence type="ECO:0000313" key="40">
    <source>
        <dbReference type="EMBL" id="RHL30937.1"/>
    </source>
</evidence>
<dbReference type="Proteomes" id="UP000260717">
    <property type="component" value="Unassembled WGS sequence"/>
</dbReference>
<evidence type="ECO:0000313" key="46">
    <source>
        <dbReference type="Proteomes" id="UP000095602"/>
    </source>
</evidence>
<evidence type="ECO:0000256" key="3">
    <source>
        <dbReference type="ARBA" id="ARBA00023274"/>
    </source>
</evidence>
<evidence type="ECO:0000313" key="7">
    <source>
        <dbReference type="EMBL" id="CUM81002.1"/>
    </source>
</evidence>
<dbReference type="Gene3D" id="2.30.170.40">
    <property type="entry name" value="Ribosomal protein L28/L24"/>
    <property type="match status" value="1"/>
</dbReference>
<evidence type="ECO:0000313" key="16">
    <source>
        <dbReference type="EMBL" id="NSC27142.1"/>
    </source>
</evidence>
<evidence type="ECO:0000313" key="8">
    <source>
        <dbReference type="EMBL" id="CUO20074.1"/>
    </source>
</evidence>
<evidence type="ECO:0000313" key="45">
    <source>
        <dbReference type="Proteomes" id="UP000095384"/>
    </source>
</evidence>
<dbReference type="EMBL" id="QRKN01000001">
    <property type="protein sequence ID" value="RHI25205.1"/>
    <property type="molecule type" value="Genomic_DNA"/>
</dbReference>
<dbReference type="Proteomes" id="UP000284835">
    <property type="component" value="Unassembled WGS sequence"/>
</dbReference>
<dbReference type="EMBL" id="QRON01000001">
    <property type="protein sequence ID" value="RHL30937.1"/>
    <property type="molecule type" value="Genomic_DNA"/>
</dbReference>
<evidence type="ECO:0000313" key="37">
    <source>
        <dbReference type="EMBL" id="RHF06705.1"/>
    </source>
</evidence>
<dbReference type="Pfam" id="PF00830">
    <property type="entry name" value="Ribosomal_L28"/>
    <property type="match status" value="1"/>
</dbReference>
<dbReference type="Proteomes" id="UP001197847">
    <property type="component" value="Unassembled WGS sequence"/>
</dbReference>
<dbReference type="Proteomes" id="UP000095384">
    <property type="component" value="Unassembled WGS sequence"/>
</dbReference>